<evidence type="ECO:0000313" key="1">
    <source>
        <dbReference type="EMBL" id="JAD81599.1"/>
    </source>
</evidence>
<accession>A0A0A9CZ87</accession>
<name>A0A0A9CZ87_ARUDO</name>
<sequence length="64" mass="7196">MFAMKDKLVSVHMCLVFILVLLLNCSVFMHVIVSTTGHNARCCNWFINTDINVCGNLLNLSSHL</sequence>
<reference evidence="1" key="1">
    <citation type="submission" date="2014-09" db="EMBL/GenBank/DDBJ databases">
        <authorList>
            <person name="Magalhaes I.L.F."/>
            <person name="Oliveira U."/>
            <person name="Santos F.R."/>
            <person name="Vidigal T.H.D.A."/>
            <person name="Brescovit A.D."/>
            <person name="Santos A.J."/>
        </authorList>
    </citation>
    <scope>NUCLEOTIDE SEQUENCE</scope>
    <source>
        <tissue evidence="1">Shoot tissue taken approximately 20 cm above the soil surface</tissue>
    </source>
</reference>
<reference evidence="1" key="2">
    <citation type="journal article" date="2015" name="Data Brief">
        <title>Shoot transcriptome of the giant reed, Arundo donax.</title>
        <authorList>
            <person name="Barrero R.A."/>
            <person name="Guerrero F.D."/>
            <person name="Moolhuijzen P."/>
            <person name="Goolsby J.A."/>
            <person name="Tidwell J."/>
            <person name="Bellgard S.E."/>
            <person name="Bellgard M.I."/>
        </authorList>
    </citation>
    <scope>NUCLEOTIDE SEQUENCE</scope>
    <source>
        <tissue evidence="1">Shoot tissue taken approximately 20 cm above the soil surface</tissue>
    </source>
</reference>
<dbReference type="AlphaFoldDB" id="A0A0A9CZ87"/>
<proteinExistence type="predicted"/>
<dbReference type="EMBL" id="GBRH01216296">
    <property type="protein sequence ID" value="JAD81599.1"/>
    <property type="molecule type" value="Transcribed_RNA"/>
</dbReference>
<organism evidence="1">
    <name type="scientific">Arundo donax</name>
    <name type="common">Giant reed</name>
    <name type="synonym">Donax arundinaceus</name>
    <dbReference type="NCBI Taxonomy" id="35708"/>
    <lineage>
        <taxon>Eukaryota</taxon>
        <taxon>Viridiplantae</taxon>
        <taxon>Streptophyta</taxon>
        <taxon>Embryophyta</taxon>
        <taxon>Tracheophyta</taxon>
        <taxon>Spermatophyta</taxon>
        <taxon>Magnoliopsida</taxon>
        <taxon>Liliopsida</taxon>
        <taxon>Poales</taxon>
        <taxon>Poaceae</taxon>
        <taxon>PACMAD clade</taxon>
        <taxon>Arundinoideae</taxon>
        <taxon>Arundineae</taxon>
        <taxon>Arundo</taxon>
    </lineage>
</organism>
<protein>
    <submittedName>
        <fullName evidence="1">Uncharacterized protein</fullName>
    </submittedName>
</protein>